<comment type="similarity">
    <text evidence="3 16">Belongs to the begomovirus movement protein BC1 family.</text>
</comment>
<evidence type="ECO:0000256" key="4">
    <source>
        <dbReference type="ARBA" id="ARBA00011843"/>
    </source>
</evidence>
<dbReference type="GO" id="GO:0020002">
    <property type="term" value="C:host cell plasma membrane"/>
    <property type="evidence" value="ECO:0007669"/>
    <property type="project" value="UniProtKB-SubCell"/>
</dbReference>
<gene>
    <name evidence="17" type="primary">BC1</name>
</gene>
<keyword evidence="14 16" id="KW-1038">Host endoplasmic reticulum</keyword>
<dbReference type="InterPro" id="IPR000211">
    <property type="entry name" value="Gemini_BL"/>
</dbReference>
<evidence type="ECO:0000256" key="14">
    <source>
        <dbReference type="ARBA" id="ARBA00023184"/>
    </source>
</evidence>
<evidence type="ECO:0000256" key="9">
    <source>
        <dbReference type="ARBA" id="ARBA00022742"/>
    </source>
</evidence>
<evidence type="ECO:0000256" key="7">
    <source>
        <dbReference type="ARBA" id="ARBA00022511"/>
    </source>
</evidence>
<sequence length="315" mass="35399">MLIQQTTAMEGSYTVVNKNYIDSKRSEYKLTHDAAPINLQFPTSFEQTTVRLLGRCMKIDHIIIEYRNQVPFNATGSVVVEIRDNRVSQEEAAQAAFTFPITCNVDLHYFSSTFFSVSEPSPWEILYKVEDSNVVEGVKFASIKAKLRLSSAKHSTDIKFKPPTINILSKGFTKDCIDFWSVERGEHKRRLLNPTPVSQAHRSISQRPILLLPGETWASKSQVGLTTASGPNNYKHYRSQSMRLEGPALIEQQDNESTQSPYRGLQRLDSTAIDPGDSASQAQSDTISKKDLESIIEQAINKCLIKDRAGPSRQL</sequence>
<proteinExistence type="inferred from homology"/>
<evidence type="ECO:0000313" key="17">
    <source>
        <dbReference type="EMBL" id="AMP46446.1"/>
    </source>
</evidence>
<evidence type="ECO:0000256" key="13">
    <source>
        <dbReference type="ARBA" id="ARBA00023136"/>
    </source>
</evidence>
<evidence type="ECO:0000256" key="3">
    <source>
        <dbReference type="ARBA" id="ARBA00008510"/>
    </source>
</evidence>
<keyword evidence="10 16" id="KW-1043">Host membrane</keyword>
<reference evidence="17" key="1">
    <citation type="journal article" date="2017" name="Arch. Virol.">
        <title>Deinbollia mosaic virus: a novel begomovirus infecting the sapindaceous weed Deinbollia borbonica in Kenya and Tanzania.</title>
        <authorList>
            <person name="Kyallo M."/>
            <person name="Sseruwagi P."/>
            <person name="Skilton R.A."/>
            <person name="Ochwo-Ssemakula M."/>
            <person name="Wasswa P."/>
            <person name="Ndunguru J."/>
        </authorList>
    </citation>
    <scope>NUCLEOTIDE SEQUENCE</scope>
    <source>
        <strain evidence="17">DB_T3B</strain>
    </source>
</reference>
<keyword evidence="12 16" id="KW-0238">DNA-binding</keyword>
<evidence type="ECO:0000256" key="1">
    <source>
        <dbReference type="ARBA" id="ARBA00004327"/>
    </source>
</evidence>
<dbReference type="Pfam" id="PF00845">
    <property type="entry name" value="Gemini_BL1"/>
    <property type="match status" value="1"/>
</dbReference>
<dbReference type="GO" id="GO:0044167">
    <property type="term" value="C:host cell endoplasmic reticulum membrane"/>
    <property type="evidence" value="ECO:0007669"/>
    <property type="project" value="UniProtKB-SubCell"/>
</dbReference>
<keyword evidence="9 16" id="KW-1044">Host microsome</keyword>
<comment type="function">
    <text evidence="16">Movement protein involved in the cell-to-cell and systemic transport of viral genomic DNA. Begomoviruses use 2 proteins to transport their DNA from cell to cell. The nuclear shuttle protein (NSP) shuttles it between nucleus and cytoplasm and the movement protein (MP) probably transports the DNA-NSP complex to the cell periphery and facilitates further movement across the cell wall.</text>
</comment>
<comment type="subcellular location">
    <subcellularLocation>
        <location evidence="16">Host cell membrane</location>
        <topology evidence="16">Peripheral membrane protein</topology>
        <orientation evidence="16">Cytoplasmic side</orientation>
    </subcellularLocation>
    <subcellularLocation>
        <location evidence="1 16">Host microsome membrane</location>
        <topology evidence="1 16">Peripheral membrane protein</topology>
        <orientation evidence="1 16">Cytoplasmic side</orientation>
    </subcellularLocation>
    <subcellularLocation>
        <location evidence="2 16">Host endoplasmic reticulum membrane</location>
        <topology evidence="2 16">Peripheral membrane protein</topology>
        <orientation evidence="2 16">Cytoplasmic side</orientation>
    </subcellularLocation>
    <text evidence="16">Found on ER-derived vesicles.</text>
</comment>
<evidence type="ECO:0000256" key="12">
    <source>
        <dbReference type="ARBA" id="ARBA00023125"/>
    </source>
</evidence>
<dbReference type="GO" id="GO:0003677">
    <property type="term" value="F:DNA binding"/>
    <property type="evidence" value="ECO:0007669"/>
    <property type="project" value="UniProtKB-UniRule"/>
</dbReference>
<evidence type="ECO:0000256" key="2">
    <source>
        <dbReference type="ARBA" id="ARBA00004461"/>
    </source>
</evidence>
<dbReference type="GO" id="GO:0046740">
    <property type="term" value="P:transport of virus in host, cell to cell"/>
    <property type="evidence" value="ECO:0007669"/>
    <property type="project" value="UniProtKB-UniRule"/>
</dbReference>
<evidence type="ECO:0000256" key="8">
    <source>
        <dbReference type="ARBA" id="ARBA00022553"/>
    </source>
</evidence>
<comment type="subunit">
    <text evidence="4 16">Binds to dimeric supercoiled plasmid DNA.</text>
</comment>
<evidence type="ECO:0000256" key="5">
    <source>
        <dbReference type="ARBA" id="ARBA00022021"/>
    </source>
</evidence>
<dbReference type="EMBL" id="KT878825">
    <property type="protein sequence ID" value="AMP46446.1"/>
    <property type="molecule type" value="Genomic_DNA"/>
</dbReference>
<evidence type="ECO:0000256" key="15">
    <source>
        <dbReference type="ARBA" id="ARBA00032400"/>
    </source>
</evidence>
<name>A0A142C6J5_9GEMI</name>
<evidence type="ECO:0000256" key="16">
    <source>
        <dbReference type="RuleBase" id="RU369047"/>
    </source>
</evidence>
<evidence type="ECO:0000256" key="6">
    <source>
        <dbReference type="ARBA" id="ARBA00022448"/>
    </source>
</evidence>
<keyword evidence="13 16" id="KW-0472">Membrane</keyword>
<keyword evidence="7 16" id="KW-1032">Host cell membrane</keyword>
<keyword evidence="6 16" id="KW-0813">Transport</keyword>
<accession>A0A142C6J5</accession>
<organism evidence="17">
    <name type="scientific">Deinbollia mosaic virus</name>
    <dbReference type="NCBI Taxonomy" id="1812308"/>
    <lineage>
        <taxon>Viruses</taxon>
        <taxon>Monodnaviria</taxon>
        <taxon>Shotokuvirae</taxon>
        <taxon>Cressdnaviricota</taxon>
        <taxon>Repensiviricetes</taxon>
        <taxon>Geplafuvirales</taxon>
        <taxon>Geminiviridae</taxon>
        <taxon>Begomovirus</taxon>
        <taxon>Begomovirus deinbolliae</taxon>
    </lineage>
</organism>
<keyword evidence="11 16" id="KW-0916">Viral movement protein</keyword>
<keyword evidence="8 16" id="KW-0597">Phosphoprotein</keyword>
<dbReference type="GO" id="GO:0016020">
    <property type="term" value="C:membrane"/>
    <property type="evidence" value="ECO:0007669"/>
    <property type="project" value="UniProtKB-UniRule"/>
</dbReference>
<protein>
    <recommendedName>
        <fullName evidence="5 16">Movement protein BC1</fullName>
    </recommendedName>
    <alternativeName>
        <fullName evidence="15 16">Movement protein BL1</fullName>
    </alternativeName>
</protein>
<evidence type="ECO:0000256" key="10">
    <source>
        <dbReference type="ARBA" id="ARBA00022870"/>
    </source>
</evidence>
<evidence type="ECO:0000256" key="11">
    <source>
        <dbReference type="ARBA" id="ARBA00023031"/>
    </source>
</evidence>